<protein>
    <recommendedName>
        <fullName evidence="4">Lipoprotein</fullName>
    </recommendedName>
</protein>
<reference evidence="2 3" key="1">
    <citation type="submission" date="2015-01" db="EMBL/GenBank/DDBJ databases">
        <title>Genome sequence of the anaerobic bacterium Geobacter soli GSS01, a dissimilatory Fe(III) reducer from soil.</title>
        <authorList>
            <person name="Yang G."/>
            <person name="Zhou S."/>
        </authorList>
    </citation>
    <scope>NUCLEOTIDE SEQUENCE [LARGE SCALE GENOMIC DNA]</scope>
    <source>
        <strain evidence="2 3">GSS01</strain>
    </source>
</reference>
<dbReference type="RefSeq" id="WP_039643008.1">
    <property type="nucleotide sequence ID" value="NZ_JXBL01000001.1"/>
</dbReference>
<feature type="chain" id="PRO_5002139414" description="Lipoprotein" evidence="1">
    <location>
        <begin position="32"/>
        <end position="113"/>
    </location>
</feature>
<keyword evidence="3" id="KW-1185">Reference proteome</keyword>
<proteinExistence type="predicted"/>
<keyword evidence="1" id="KW-0732">Signal</keyword>
<evidence type="ECO:0008006" key="4">
    <source>
        <dbReference type="Google" id="ProtNLM"/>
    </source>
</evidence>
<evidence type="ECO:0000313" key="3">
    <source>
        <dbReference type="Proteomes" id="UP000031433"/>
    </source>
</evidence>
<sequence length="113" mass="11718">MCSGIIRIVSLLILVAALLVCSGIAESSVFATDMPIADTCCPVQPQEQDTDRDTMPVPCSDAACACPSCLVADEPTRHIPSIPHTEGCCGAVAVRSLPPSPVAPPIEYPPESV</sequence>
<dbReference type="Proteomes" id="UP000031433">
    <property type="component" value="Unassembled WGS sequence"/>
</dbReference>
<evidence type="ECO:0000256" key="1">
    <source>
        <dbReference type="SAM" id="SignalP"/>
    </source>
</evidence>
<organism evidence="2 3">
    <name type="scientific">Geobacter soli</name>
    <dbReference type="NCBI Taxonomy" id="1510391"/>
    <lineage>
        <taxon>Bacteria</taxon>
        <taxon>Pseudomonadati</taxon>
        <taxon>Thermodesulfobacteriota</taxon>
        <taxon>Desulfuromonadia</taxon>
        <taxon>Geobacterales</taxon>
        <taxon>Geobacteraceae</taxon>
        <taxon>Geobacter</taxon>
    </lineage>
</organism>
<feature type="signal peptide" evidence="1">
    <location>
        <begin position="1"/>
        <end position="31"/>
    </location>
</feature>
<dbReference type="AlphaFoldDB" id="A0A0C1TPW0"/>
<dbReference type="EMBL" id="JXBL01000001">
    <property type="protein sequence ID" value="KIE41343.1"/>
    <property type="molecule type" value="Genomic_DNA"/>
</dbReference>
<name>A0A0C1TPW0_9BACT</name>
<gene>
    <name evidence="2" type="ORF">SE37_01200</name>
</gene>
<accession>A0A0C1TPW0</accession>
<comment type="caution">
    <text evidence="2">The sequence shown here is derived from an EMBL/GenBank/DDBJ whole genome shotgun (WGS) entry which is preliminary data.</text>
</comment>
<evidence type="ECO:0000313" key="2">
    <source>
        <dbReference type="EMBL" id="KIE41343.1"/>
    </source>
</evidence>